<comment type="caution">
    <text evidence="3">The sequence shown here is derived from an EMBL/GenBank/DDBJ whole genome shotgun (WGS) entry which is preliminary data.</text>
</comment>
<feature type="domain" description="PIN" evidence="2">
    <location>
        <begin position="4"/>
        <end position="117"/>
    </location>
</feature>
<name>A0A832RUU0_9EURY</name>
<dbReference type="InterPro" id="IPR002716">
    <property type="entry name" value="PIN_dom"/>
</dbReference>
<reference evidence="3" key="1">
    <citation type="journal article" date="2020" name="bioRxiv">
        <title>A rank-normalized archaeal taxonomy based on genome phylogeny resolves widespread incomplete and uneven classifications.</title>
        <authorList>
            <person name="Rinke C."/>
            <person name="Chuvochina M."/>
            <person name="Mussig A.J."/>
            <person name="Chaumeil P.-A."/>
            <person name="Waite D.W."/>
            <person name="Whitman W.B."/>
            <person name="Parks D.H."/>
            <person name="Hugenholtz P."/>
        </authorList>
    </citation>
    <scope>NUCLEOTIDE SEQUENCE</scope>
    <source>
        <strain evidence="3">UBA12518</strain>
    </source>
</reference>
<dbReference type="SUPFAM" id="SSF88723">
    <property type="entry name" value="PIN domain-like"/>
    <property type="match status" value="1"/>
</dbReference>
<dbReference type="Pfam" id="PF01850">
    <property type="entry name" value="PIN"/>
    <property type="match status" value="1"/>
</dbReference>
<accession>A0A832RUU0</accession>
<sequence>MTMLFDASAIINLCSRGEVEKLEGYTSTLAIYEIGNAIWKQAYQRRKISIEEGIIALDVLYEILENLKKLEVGDPREVLKIAVDEGLTFYDASYLHLAVKNNLTFVTDDDKLYRTAEKYIRVLKSKEL</sequence>
<dbReference type="InterPro" id="IPR051619">
    <property type="entry name" value="TypeII_TA_RNase_PINc/VapC"/>
</dbReference>
<dbReference type="AlphaFoldDB" id="A0A832RUU0"/>
<protein>
    <submittedName>
        <fullName evidence="3">Type II toxin-antitoxin system VapC family toxin</fullName>
    </submittedName>
</protein>
<dbReference type="InterPro" id="IPR029060">
    <property type="entry name" value="PIN-like_dom_sf"/>
</dbReference>
<evidence type="ECO:0000259" key="2">
    <source>
        <dbReference type="Pfam" id="PF01850"/>
    </source>
</evidence>
<dbReference type="PANTHER" id="PTHR35901:SF1">
    <property type="entry name" value="EXONUCLEASE VAPC9"/>
    <property type="match status" value="1"/>
</dbReference>
<proteinExistence type="predicted"/>
<dbReference type="Proteomes" id="UP000600363">
    <property type="component" value="Unassembled WGS sequence"/>
</dbReference>
<gene>
    <name evidence="3" type="ORF">HA299_01185</name>
</gene>
<dbReference type="CDD" id="cd09873">
    <property type="entry name" value="PIN_Pae0151-like"/>
    <property type="match status" value="1"/>
</dbReference>
<evidence type="ECO:0000313" key="4">
    <source>
        <dbReference type="Proteomes" id="UP000600363"/>
    </source>
</evidence>
<dbReference type="RefSeq" id="WP_042686294.1">
    <property type="nucleotide sequence ID" value="NZ_DUIH01000004.1"/>
</dbReference>
<evidence type="ECO:0000313" key="3">
    <source>
        <dbReference type="EMBL" id="HIH69225.1"/>
    </source>
</evidence>
<evidence type="ECO:0000256" key="1">
    <source>
        <dbReference type="ARBA" id="ARBA00022842"/>
    </source>
</evidence>
<dbReference type="PANTHER" id="PTHR35901">
    <property type="entry name" value="RIBONUCLEASE VAPC3"/>
    <property type="match status" value="1"/>
</dbReference>
<dbReference type="Gene3D" id="3.40.50.1010">
    <property type="entry name" value="5'-nuclease"/>
    <property type="match status" value="1"/>
</dbReference>
<dbReference type="EMBL" id="DUIH01000004">
    <property type="protein sequence ID" value="HIH69225.1"/>
    <property type="molecule type" value="Genomic_DNA"/>
</dbReference>
<keyword evidence="1" id="KW-0460">Magnesium</keyword>
<dbReference type="InterPro" id="IPR044153">
    <property type="entry name" value="PIN_Pae0151-like"/>
</dbReference>
<organism evidence="3 4">
    <name type="scientific">Methermicoccus shengliensis</name>
    <dbReference type="NCBI Taxonomy" id="660064"/>
    <lineage>
        <taxon>Archaea</taxon>
        <taxon>Methanobacteriati</taxon>
        <taxon>Methanobacteriota</taxon>
        <taxon>Stenosarchaea group</taxon>
        <taxon>Methanomicrobia</taxon>
        <taxon>Methanosarcinales</taxon>
        <taxon>Methermicoccaceae</taxon>
        <taxon>Methermicoccus</taxon>
    </lineage>
</organism>